<gene>
    <name evidence="1" type="ORF">CEP51_015901</name>
</gene>
<sequence>MQVHMAPSPSPWVVCGFTSGIRPFLQIQAKRPPGRTDCQTISSVLLIVQARTAFGPHLAPFFTFFASSSYIAQFSDTSAVTTL</sequence>
<protein>
    <submittedName>
        <fullName evidence="1">Uncharacterized protein</fullName>
    </submittedName>
</protein>
<organism evidence="1 2">
    <name type="scientific">Fusarium floridanum</name>
    <dbReference type="NCBI Taxonomy" id="1325733"/>
    <lineage>
        <taxon>Eukaryota</taxon>
        <taxon>Fungi</taxon>
        <taxon>Dikarya</taxon>
        <taxon>Ascomycota</taxon>
        <taxon>Pezizomycotina</taxon>
        <taxon>Sordariomycetes</taxon>
        <taxon>Hypocreomycetidae</taxon>
        <taxon>Hypocreales</taxon>
        <taxon>Nectriaceae</taxon>
        <taxon>Fusarium</taxon>
        <taxon>Fusarium solani species complex</taxon>
    </lineage>
</organism>
<evidence type="ECO:0000313" key="1">
    <source>
        <dbReference type="EMBL" id="RSL46637.1"/>
    </source>
</evidence>
<reference evidence="1 2" key="1">
    <citation type="submission" date="2017-06" db="EMBL/GenBank/DDBJ databases">
        <title>Comparative genomic analysis of Ambrosia Fusariam Clade fungi.</title>
        <authorList>
            <person name="Stajich J.E."/>
            <person name="Carrillo J."/>
            <person name="Kijimoto T."/>
            <person name="Eskalen A."/>
            <person name="O'Donnell K."/>
            <person name="Kasson M."/>
        </authorList>
    </citation>
    <scope>NUCLEOTIDE SEQUENCE [LARGE SCALE GENOMIC DNA]</scope>
    <source>
        <strain evidence="1 2">NRRL62606</strain>
    </source>
</reference>
<accession>A0A428P0T4</accession>
<keyword evidence="2" id="KW-1185">Reference proteome</keyword>
<comment type="caution">
    <text evidence="1">The sequence shown here is derived from an EMBL/GenBank/DDBJ whole genome shotgun (WGS) entry which is preliminary data.</text>
</comment>
<proteinExistence type="predicted"/>
<dbReference type="Proteomes" id="UP000287972">
    <property type="component" value="Unassembled WGS sequence"/>
</dbReference>
<evidence type="ECO:0000313" key="2">
    <source>
        <dbReference type="Proteomes" id="UP000287972"/>
    </source>
</evidence>
<dbReference type="AlphaFoldDB" id="A0A428P0T4"/>
<dbReference type="EMBL" id="NKCL01000952">
    <property type="protein sequence ID" value="RSL46637.1"/>
    <property type="molecule type" value="Genomic_DNA"/>
</dbReference>
<name>A0A428P0T4_9HYPO</name>